<evidence type="ECO:0000313" key="1">
    <source>
        <dbReference type="EMBL" id="KAG7444216.1"/>
    </source>
</evidence>
<dbReference type="AlphaFoldDB" id="A0A9P8AQT8"/>
<proteinExistence type="predicted"/>
<name>A0A9P8AQT8_9AGAR</name>
<sequence length="624" mass="71359">MITRTDYNLTKQLHKSWKETIASIDRLKSAVDSIDETNEENQYLILGYIYEQFSKAQENSDGHIALEPVMTLKDGTQTNRQFFSRCIRRDYIPGMADTEHILIALNCYCTKLGTFQNNVDLQTRIQPFLWRHHQIFVDSAGSGKTRLMMETFCQSWGFYLSCRPPFAHNHDLSTSLYTAVLLARLTIFCRFLRHVPRDQISNNVYKTRWTALQVQPCLIRNYFGDIFVSLLSHFRNLDQSALEEECSSTSICIAELLESEGNHLSIVIDEAQIAAELLPSAFLSLSSTTTVHRPLLRQIVECWCRALGNLCPGLSYNFIITGSALSSKEIQAAVASSLRKGISFLEQDDMSIAVLLERIWMWPRGRHRFTSSLLSVLLRQGFQNPLVVFNAFVEHVAGFTPTNFALHPKQQFDQLEEEMKTELRDVAYKYFVGGTLIPFLKESTARFLELGIAHLLPSSRHAHLVALRDFPGTPLEERRYPIKGTWNVSGLNHRYLPESNSKIRELTNNYFGFVIHNRPDDHIGIFYPETAMGPSMLFLVELDDDLPDTWITVEVMIGQASRLNRFQIKQCVDAVTPKHLFKKYSDCYGHGHRSVLLRGMIEGIPEPNMWTEYSSCACRISGTV</sequence>
<organism evidence="1 2">
    <name type="scientific">Guyanagaster necrorhizus</name>
    <dbReference type="NCBI Taxonomy" id="856835"/>
    <lineage>
        <taxon>Eukaryota</taxon>
        <taxon>Fungi</taxon>
        <taxon>Dikarya</taxon>
        <taxon>Basidiomycota</taxon>
        <taxon>Agaricomycotina</taxon>
        <taxon>Agaricomycetes</taxon>
        <taxon>Agaricomycetidae</taxon>
        <taxon>Agaricales</taxon>
        <taxon>Marasmiineae</taxon>
        <taxon>Physalacriaceae</taxon>
        <taxon>Guyanagaster</taxon>
    </lineage>
</organism>
<dbReference type="GeneID" id="66099728"/>
<dbReference type="Proteomes" id="UP000812287">
    <property type="component" value="Unassembled WGS sequence"/>
</dbReference>
<comment type="caution">
    <text evidence="1">The sequence shown here is derived from an EMBL/GenBank/DDBJ whole genome shotgun (WGS) entry which is preliminary data.</text>
</comment>
<protein>
    <submittedName>
        <fullName evidence="1">Uncharacterized protein</fullName>
    </submittedName>
</protein>
<dbReference type="EMBL" id="MU250541">
    <property type="protein sequence ID" value="KAG7444216.1"/>
    <property type="molecule type" value="Genomic_DNA"/>
</dbReference>
<keyword evidence="2" id="KW-1185">Reference proteome</keyword>
<dbReference type="OrthoDB" id="2393824at2759"/>
<reference evidence="1" key="1">
    <citation type="submission" date="2020-11" db="EMBL/GenBank/DDBJ databases">
        <title>Adaptations for nitrogen fixation in a non-lichenized fungal sporocarp promotes dispersal by wood-feeding termites.</title>
        <authorList>
            <consortium name="DOE Joint Genome Institute"/>
            <person name="Koch R.A."/>
            <person name="Yoon G."/>
            <person name="Arayal U."/>
            <person name="Lail K."/>
            <person name="Amirebrahimi M."/>
            <person name="Labutti K."/>
            <person name="Lipzen A."/>
            <person name="Riley R."/>
            <person name="Barry K."/>
            <person name="Henrissat B."/>
            <person name="Grigoriev I.V."/>
            <person name="Herr J.R."/>
            <person name="Aime M.C."/>
        </authorList>
    </citation>
    <scope>NUCLEOTIDE SEQUENCE</scope>
    <source>
        <strain evidence="1">MCA 3950</strain>
    </source>
</reference>
<gene>
    <name evidence="1" type="ORF">BT62DRAFT_1008421</name>
</gene>
<dbReference type="RefSeq" id="XP_043037716.1">
    <property type="nucleotide sequence ID" value="XM_043177441.1"/>
</dbReference>
<evidence type="ECO:0000313" key="2">
    <source>
        <dbReference type="Proteomes" id="UP000812287"/>
    </source>
</evidence>
<accession>A0A9P8AQT8</accession>